<name>A0A0K2VD17_LEPSM</name>
<proteinExistence type="predicted"/>
<accession>A0A0K2VD17</accession>
<protein>
    <submittedName>
        <fullName evidence="1">Uncharacterized protein</fullName>
    </submittedName>
</protein>
<dbReference type="AlphaFoldDB" id="A0A0K2VD17"/>
<organism evidence="1">
    <name type="scientific">Lepeophtheirus salmonis</name>
    <name type="common">Salmon louse</name>
    <name type="synonym">Caligus salmonis</name>
    <dbReference type="NCBI Taxonomy" id="72036"/>
    <lineage>
        <taxon>Eukaryota</taxon>
        <taxon>Metazoa</taxon>
        <taxon>Ecdysozoa</taxon>
        <taxon>Arthropoda</taxon>
        <taxon>Crustacea</taxon>
        <taxon>Multicrustacea</taxon>
        <taxon>Hexanauplia</taxon>
        <taxon>Copepoda</taxon>
        <taxon>Siphonostomatoida</taxon>
        <taxon>Caligidae</taxon>
        <taxon>Lepeophtheirus</taxon>
    </lineage>
</organism>
<dbReference type="EMBL" id="HACA01030706">
    <property type="protein sequence ID" value="CDW48067.1"/>
    <property type="molecule type" value="Transcribed_RNA"/>
</dbReference>
<sequence>MIEDYPTSSMKAMARDLGWRQVLGVATGLSTLPCVQNLNAVVNRELL</sequence>
<evidence type="ECO:0000313" key="1">
    <source>
        <dbReference type="EMBL" id="CDW48067.1"/>
    </source>
</evidence>
<reference evidence="1" key="1">
    <citation type="submission" date="2014-05" db="EMBL/GenBank/DDBJ databases">
        <authorList>
            <person name="Chronopoulou M."/>
        </authorList>
    </citation>
    <scope>NUCLEOTIDE SEQUENCE</scope>
    <source>
        <tissue evidence="1">Whole organism</tissue>
    </source>
</reference>